<dbReference type="GO" id="GO:0005576">
    <property type="term" value="C:extracellular region"/>
    <property type="evidence" value="ECO:0007669"/>
    <property type="project" value="UniProtKB-SubCell"/>
</dbReference>
<dbReference type="InterPro" id="IPR010255">
    <property type="entry name" value="Haem_peroxidase_sf"/>
</dbReference>
<sequence>MCNQVFKSLYQLRRVAIDFPVQVRKQLAQSLLLPIFDYAPVALCDLKSEDIDRLQREQNTIVRLSVVLAADPLCHPSPYRALDGTCNNVRHPRAGSAFTPYVYLTTSKAPPGSTDAADDPEVLRWIQSAEKSSSHHDHVTALIGLWADLLHRDLSLPIPTQNGLVNGATAFLDGSNLYGVTDEQADRLKSLGGYIDINQCDHCRSGSGIGSLYTLLYKEHNRLVDELSRINSGWAANQLFEEARKIVTAEIQQITYNEFLPIILPHNEMAPQLKKRGFSSDYSSTYLAGTIYEAAMTSLIILPTMVPAPLVSMGLVNSSQSDMSAVLSDMMTSSFASPARIPNLQFNVLGGYPTARQLLEHMRASGMRGYAEVLNECFDGEVTEFHQLNFMNQDNLKYLSKLYKNVKDIDLLVGGLLETAAPGALLGPTFSCLMSRQFTKAMESDRFWFENDFPPATFSKAQLNELRKVSLSGLICENTRGLQGMQPKAFVLEDPYLNALVGCDHFNQIDLAPWRDETARSDDSLLTMDIVKEVLKKAAEDVARRQRQERISYKDLGVADRKSAQSIAAAFSTPTTMALRMANNSLLLEYATAELMSMVRAKQRRRRQLEGDNVIGFDFPGKDVFGDVDITDLFPGAKLPAECPDETSPCNPRTPYRTFTGHCNNLERPNLGKSMTTFARLLPAVYEDGVSSPRVTSVTGQPLPSPRLVSSMIHADISYLHSRYTLNVMQFAQFVDHDLTFTPNHRGFFSSIPDCRPCDSAVSVHPECMPIPVPQGDHFYPQRNVSTGERMCLAFMRSLPGQQHLGTREQINQNSAYLDGSMIYGEHACQARELRGYNGRLNVSTPSNRGKDLLPISTVHPECRAPSGYCFIAGDGRASEQPGLTAIHTIFMREHNRVVDGLRSINPHWGDDKLYHQARRIVIASYQHILFNEFLPRILGWNAVNLYGLKLQPQGYYKGYSPTCNPTIVTEFAAAAYRIGHSLLRPHIPRMSSSFSPVEPAILLRDHFFNPDIIYTPHIIDEIMRGLSSTPMENLDQFITGEITNHLFEDRRVPHSGMDLPAMNVQRARDHGIPPYNEYRSLCNLKRAATWEDLGRELPAEVIARLRLIYPTVNDIDLFPGGLSERSLQGGLVGPTFACIIGLQFRQLRKCDRFWYENDDPILRFTEPQLTEIRKATLGKMICDNLDHPGDIQRSAFDQPNDFLNPRVPCSSLPTVDLNAWRETAQQGCQIAGRTVPVGESAIPTPCTSCICTSEGAQCASLRVTDCGRLLREAGRDAVLRDDVCSSQCAPFLTESSPLTISLTTRRPPAPRGSRTRDFAPSGLVPPPPHKRRPSLRGFSPDVSFLG</sequence>
<keyword evidence="1" id="KW-0560">Oxidoreductase</keyword>
<evidence type="ECO:0000256" key="1">
    <source>
        <dbReference type="ARBA" id="ARBA00022559"/>
    </source>
</evidence>
<evidence type="ECO:0008006" key="6">
    <source>
        <dbReference type="Google" id="ProtNLM"/>
    </source>
</evidence>
<dbReference type="InterPro" id="IPR037120">
    <property type="entry name" value="Haem_peroxidase_sf_animal"/>
</dbReference>
<gene>
    <name evidence="4" type="ORF">GE061_007374</name>
</gene>
<keyword evidence="2" id="KW-0408">Iron</keyword>
<reference evidence="4" key="1">
    <citation type="journal article" date="2021" name="Mol. Ecol. Resour.">
        <title>Apolygus lucorum genome provides insights into omnivorousness and mesophyll feeding.</title>
        <authorList>
            <person name="Liu Y."/>
            <person name="Liu H."/>
            <person name="Wang H."/>
            <person name="Huang T."/>
            <person name="Liu B."/>
            <person name="Yang B."/>
            <person name="Yin L."/>
            <person name="Li B."/>
            <person name="Zhang Y."/>
            <person name="Zhang S."/>
            <person name="Jiang F."/>
            <person name="Zhang X."/>
            <person name="Ren Y."/>
            <person name="Wang B."/>
            <person name="Wang S."/>
            <person name="Lu Y."/>
            <person name="Wu K."/>
            <person name="Fan W."/>
            <person name="Wang G."/>
        </authorList>
    </citation>
    <scope>NUCLEOTIDE SEQUENCE</scope>
    <source>
        <strain evidence="4">12Hb</strain>
    </source>
</reference>
<dbReference type="OrthoDB" id="823504at2759"/>
<evidence type="ECO:0000313" key="5">
    <source>
        <dbReference type="Proteomes" id="UP000466442"/>
    </source>
</evidence>
<proteinExistence type="predicted"/>
<dbReference type="GO" id="GO:0046872">
    <property type="term" value="F:metal ion binding"/>
    <property type="evidence" value="ECO:0007669"/>
    <property type="project" value="UniProtKB-KW"/>
</dbReference>
<keyword evidence="2" id="KW-0479">Metal-binding</keyword>
<comment type="caution">
    <text evidence="4">The sequence shown here is derived from an EMBL/GenBank/DDBJ whole genome shotgun (WGS) entry which is preliminary data.</text>
</comment>
<feature type="binding site" description="axial binding residue" evidence="2">
    <location>
        <position position="981"/>
    </location>
    <ligand>
        <name>heme b</name>
        <dbReference type="ChEBI" id="CHEBI:60344"/>
    </ligand>
    <ligandPart>
        <name>Fe</name>
        <dbReference type="ChEBI" id="CHEBI:18248"/>
    </ligandPart>
</feature>
<dbReference type="EMBL" id="WIXP02000015">
    <property type="protein sequence ID" value="KAF6199348.1"/>
    <property type="molecule type" value="Genomic_DNA"/>
</dbReference>
<dbReference type="CDD" id="cd09823">
    <property type="entry name" value="peroxinectin_like"/>
    <property type="match status" value="1"/>
</dbReference>
<keyword evidence="2" id="KW-0349">Heme</keyword>
<dbReference type="GO" id="GO:0020037">
    <property type="term" value="F:heme binding"/>
    <property type="evidence" value="ECO:0007669"/>
    <property type="project" value="InterPro"/>
</dbReference>
<evidence type="ECO:0000256" key="2">
    <source>
        <dbReference type="PIRSR" id="PIRSR619791-2"/>
    </source>
</evidence>
<evidence type="ECO:0000313" key="4">
    <source>
        <dbReference type="EMBL" id="KAF6199348.1"/>
    </source>
</evidence>
<dbReference type="Pfam" id="PF03098">
    <property type="entry name" value="An_peroxidase"/>
    <property type="match status" value="3"/>
</dbReference>
<dbReference type="PROSITE" id="PS50292">
    <property type="entry name" value="PEROXIDASE_3"/>
    <property type="match status" value="2"/>
</dbReference>
<dbReference type="InterPro" id="IPR019791">
    <property type="entry name" value="Haem_peroxidase_animal"/>
</dbReference>
<protein>
    <recommendedName>
        <fullName evidence="6">Peroxidase</fullName>
    </recommendedName>
</protein>
<dbReference type="SUPFAM" id="SSF48113">
    <property type="entry name" value="Heme-dependent peroxidases"/>
    <property type="match status" value="2"/>
</dbReference>
<dbReference type="GO" id="GO:0006979">
    <property type="term" value="P:response to oxidative stress"/>
    <property type="evidence" value="ECO:0007669"/>
    <property type="project" value="InterPro"/>
</dbReference>
<dbReference type="Proteomes" id="UP000466442">
    <property type="component" value="Unassembled WGS sequence"/>
</dbReference>
<organism evidence="4 5">
    <name type="scientific">Apolygus lucorum</name>
    <name type="common">Small green plant bug</name>
    <name type="synonym">Lygocoris lucorum</name>
    <dbReference type="NCBI Taxonomy" id="248454"/>
    <lineage>
        <taxon>Eukaryota</taxon>
        <taxon>Metazoa</taxon>
        <taxon>Ecdysozoa</taxon>
        <taxon>Arthropoda</taxon>
        <taxon>Hexapoda</taxon>
        <taxon>Insecta</taxon>
        <taxon>Pterygota</taxon>
        <taxon>Neoptera</taxon>
        <taxon>Paraneoptera</taxon>
        <taxon>Hemiptera</taxon>
        <taxon>Heteroptera</taxon>
        <taxon>Panheteroptera</taxon>
        <taxon>Cimicomorpha</taxon>
        <taxon>Miridae</taxon>
        <taxon>Mirini</taxon>
        <taxon>Apolygus</taxon>
    </lineage>
</organism>
<keyword evidence="5" id="KW-1185">Reference proteome</keyword>
<dbReference type="PANTHER" id="PTHR11475:SF134">
    <property type="entry name" value="LD42267P"/>
    <property type="match status" value="1"/>
</dbReference>
<dbReference type="Gene3D" id="1.10.640.10">
    <property type="entry name" value="Haem peroxidase domain superfamily, animal type"/>
    <property type="match status" value="2"/>
</dbReference>
<dbReference type="PRINTS" id="PR00457">
    <property type="entry name" value="ANPEROXIDASE"/>
</dbReference>
<accession>A0A8S9WTE8</accession>
<name>A0A8S9WTE8_APOLU</name>
<feature type="region of interest" description="Disordered" evidence="3">
    <location>
        <begin position="1300"/>
        <end position="1347"/>
    </location>
</feature>
<evidence type="ECO:0000256" key="3">
    <source>
        <dbReference type="SAM" id="MobiDB-lite"/>
    </source>
</evidence>
<dbReference type="GO" id="GO:0004601">
    <property type="term" value="F:peroxidase activity"/>
    <property type="evidence" value="ECO:0007669"/>
    <property type="project" value="UniProtKB-KW"/>
</dbReference>
<keyword evidence="1" id="KW-0575">Peroxidase</keyword>
<dbReference type="FunFam" id="1.10.640.10:FF:000006">
    <property type="entry name" value="Double oxidase: two peroxidase domains"/>
    <property type="match status" value="1"/>
</dbReference>
<dbReference type="PANTHER" id="PTHR11475">
    <property type="entry name" value="OXIDASE/PEROXIDASE"/>
    <property type="match status" value="1"/>
</dbReference>